<dbReference type="RefSeq" id="WP_145458137.1">
    <property type="nucleotide sequence ID" value="NZ_JANSLD010000027.1"/>
</dbReference>
<protein>
    <recommendedName>
        <fullName evidence="3">DUF3349 domain-containing protein</fullName>
    </recommendedName>
</protein>
<evidence type="ECO:0008006" key="3">
    <source>
        <dbReference type="Google" id="ProtNLM"/>
    </source>
</evidence>
<name>A0ABT4BL52_9STAP</name>
<evidence type="ECO:0000313" key="1">
    <source>
        <dbReference type="EMBL" id="MCY1583349.1"/>
    </source>
</evidence>
<keyword evidence="2" id="KW-1185">Reference proteome</keyword>
<dbReference type="Proteomes" id="UP001072952">
    <property type="component" value="Unassembled WGS sequence"/>
</dbReference>
<accession>A0ABT4BL52</accession>
<sequence length="120" mass="13789">MVTIQEVIEYLDKLPTPKVYKDLSEEERERHIFNAQEEINDVLIKYPKVQLSARMVAIQTLYNLEGEDEGIAMLRRQGVSDYTVKDVKAVLDKAPLSPQVQSMIDALDTKDTRLRVGRLI</sequence>
<comment type="caution">
    <text evidence="1">The sequence shown here is derived from an EMBL/GenBank/DDBJ whole genome shotgun (WGS) entry which is preliminary data.</text>
</comment>
<reference evidence="1" key="2">
    <citation type="submission" date="2022-08" db="EMBL/GenBank/DDBJ databases">
        <authorList>
            <person name="Magnan C."/>
        </authorList>
    </citation>
    <scope>NUCLEOTIDE SEQUENCE</scope>
    <source>
        <strain evidence="1">NSP012P</strain>
    </source>
</reference>
<dbReference type="EMBL" id="JANSLD010000027">
    <property type="protein sequence ID" value="MCY1583349.1"/>
    <property type="molecule type" value="Genomic_DNA"/>
</dbReference>
<gene>
    <name evidence="1" type="ORF">NW133_07380</name>
</gene>
<organism evidence="1 2">
    <name type="scientific">Staphylococcus pettenkoferi</name>
    <dbReference type="NCBI Taxonomy" id="170573"/>
    <lineage>
        <taxon>Bacteria</taxon>
        <taxon>Bacillati</taxon>
        <taxon>Bacillota</taxon>
        <taxon>Bacilli</taxon>
        <taxon>Bacillales</taxon>
        <taxon>Staphylococcaceae</taxon>
        <taxon>Staphylococcus</taxon>
    </lineage>
</organism>
<evidence type="ECO:0000313" key="2">
    <source>
        <dbReference type="Proteomes" id="UP001072952"/>
    </source>
</evidence>
<reference evidence="1" key="1">
    <citation type="journal article" date="2022" name="Int. J. Mol. Sci.">
        <title>Phenotypic and Genotypic Virulence Characterisation of Staphylococcus pettenkoferi Strains Isolated from Human Bloodstream and Diabetic Foot Infections.</title>
        <authorList>
            <person name="Magnan C."/>
            <person name="Ahmad-Mansour N."/>
            <person name="Pouget C."/>
            <person name="Morsli M."/>
            <person name="Huc-Brandt S."/>
            <person name="Pantel A."/>
            <person name="Dunyach-Remy C."/>
            <person name="Sotto A."/>
            <person name="Molle V."/>
            <person name="Lavigne J.-P."/>
        </authorList>
    </citation>
    <scope>NUCLEOTIDE SEQUENCE</scope>
    <source>
        <strain evidence="1">NSP012P</strain>
    </source>
</reference>
<proteinExistence type="predicted"/>